<dbReference type="eggNOG" id="COG2197">
    <property type="taxonomic scope" value="Bacteria"/>
</dbReference>
<dbReference type="GeneID" id="98069096"/>
<organism evidence="5 6">
    <name type="scientific">Odoribacter laneus YIT 12061</name>
    <dbReference type="NCBI Taxonomy" id="742817"/>
    <lineage>
        <taxon>Bacteria</taxon>
        <taxon>Pseudomonadati</taxon>
        <taxon>Bacteroidota</taxon>
        <taxon>Bacteroidia</taxon>
        <taxon>Bacteroidales</taxon>
        <taxon>Odoribacteraceae</taxon>
        <taxon>Odoribacter</taxon>
    </lineage>
</organism>
<dbReference type="Pfam" id="PF00196">
    <property type="entry name" value="GerE"/>
    <property type="match status" value="1"/>
</dbReference>
<dbReference type="InterPro" id="IPR016032">
    <property type="entry name" value="Sig_transdc_resp-reg_C-effctor"/>
</dbReference>
<dbReference type="Gene3D" id="1.10.10.10">
    <property type="entry name" value="Winged helix-like DNA-binding domain superfamily/Winged helix DNA-binding domain"/>
    <property type="match status" value="1"/>
</dbReference>
<sequence length="199" mass="22701">MVSRKHYRIVLIEPSAIITAGIQELIKGERELEVVAVFADCCHSTEHINDLRPDLIILNPLIVDFKYRHCVEDLFLGNVPLVALVYQYVEPETLRHYRAVIDIEDERAKIVRKLLQVMETVTPRQDVPEGNELSEREKEILVSVAKGMINKEIAEQHHISIHTVISHRKNISRKTGIKSVAGLTVFAILNNLLDINDVE</sequence>
<dbReference type="CDD" id="cd06170">
    <property type="entry name" value="LuxR_C_like"/>
    <property type="match status" value="1"/>
</dbReference>
<protein>
    <recommendedName>
        <fullName evidence="4">HTH luxR-type domain-containing protein</fullName>
    </recommendedName>
</protein>
<keyword evidence="1" id="KW-0805">Transcription regulation</keyword>
<dbReference type="HOGENOM" id="CLU_000445_90_1_10"/>
<dbReference type="RefSeq" id="WP_009136670.1">
    <property type="nucleotide sequence ID" value="NZ_JH594596.1"/>
</dbReference>
<dbReference type="EMBL" id="ADMC01000022">
    <property type="protein sequence ID" value="EHP47669.1"/>
    <property type="molecule type" value="Genomic_DNA"/>
</dbReference>
<dbReference type="GO" id="GO:0003677">
    <property type="term" value="F:DNA binding"/>
    <property type="evidence" value="ECO:0007669"/>
    <property type="project" value="UniProtKB-KW"/>
</dbReference>
<dbReference type="InterPro" id="IPR000792">
    <property type="entry name" value="Tscrpt_reg_LuxR_C"/>
</dbReference>
<evidence type="ECO:0000256" key="2">
    <source>
        <dbReference type="ARBA" id="ARBA00023125"/>
    </source>
</evidence>
<dbReference type="PANTHER" id="PTHR44688:SF16">
    <property type="entry name" value="DNA-BINDING TRANSCRIPTIONAL ACTIVATOR DEVR_DOSR"/>
    <property type="match status" value="1"/>
</dbReference>
<keyword evidence="2" id="KW-0238">DNA-binding</keyword>
<evidence type="ECO:0000256" key="3">
    <source>
        <dbReference type="ARBA" id="ARBA00023163"/>
    </source>
</evidence>
<dbReference type="Proteomes" id="UP000004892">
    <property type="component" value="Unassembled WGS sequence"/>
</dbReference>
<evidence type="ECO:0000259" key="4">
    <source>
        <dbReference type="PROSITE" id="PS50043"/>
    </source>
</evidence>
<evidence type="ECO:0000313" key="6">
    <source>
        <dbReference type="Proteomes" id="UP000004892"/>
    </source>
</evidence>
<dbReference type="SUPFAM" id="SSF46894">
    <property type="entry name" value="C-terminal effector domain of the bipartite response regulators"/>
    <property type="match status" value="1"/>
</dbReference>
<keyword evidence="3" id="KW-0804">Transcription</keyword>
<dbReference type="GO" id="GO:0006355">
    <property type="term" value="P:regulation of DNA-templated transcription"/>
    <property type="evidence" value="ECO:0007669"/>
    <property type="project" value="InterPro"/>
</dbReference>
<keyword evidence="6" id="KW-1185">Reference proteome</keyword>
<evidence type="ECO:0000313" key="5">
    <source>
        <dbReference type="EMBL" id="EHP47669.1"/>
    </source>
</evidence>
<accession>H1DGY6</accession>
<reference evidence="5 6" key="1">
    <citation type="submission" date="2012-01" db="EMBL/GenBank/DDBJ databases">
        <title>The Genome Sequence of Odoribacter laneus YIT 12061.</title>
        <authorList>
            <consortium name="The Broad Institute Genome Sequencing Platform"/>
            <person name="Earl A."/>
            <person name="Ward D."/>
            <person name="Feldgarden M."/>
            <person name="Gevers D."/>
            <person name="Morotomi M."/>
            <person name="Young S.K."/>
            <person name="Zeng Q."/>
            <person name="Gargeya S."/>
            <person name="Fitzgerald M."/>
            <person name="Haas B."/>
            <person name="Abouelleil A."/>
            <person name="Alvarado L."/>
            <person name="Arachchi H.M."/>
            <person name="Berlin A."/>
            <person name="Chapman S.B."/>
            <person name="Gearin G."/>
            <person name="Goldberg J."/>
            <person name="Griggs A."/>
            <person name="Gujja S."/>
            <person name="Hansen M."/>
            <person name="Heiman D."/>
            <person name="Howarth C."/>
            <person name="Larimer J."/>
            <person name="Lui A."/>
            <person name="MacDonald P.J.P."/>
            <person name="McCowen C."/>
            <person name="Montmayeur A."/>
            <person name="Murphy C."/>
            <person name="Neiman D."/>
            <person name="Pearson M."/>
            <person name="Priest M."/>
            <person name="Roberts A."/>
            <person name="Saif S."/>
            <person name="Shea T."/>
            <person name="Sisk P."/>
            <person name="Stolte C."/>
            <person name="Sykes S."/>
            <person name="Wortman J."/>
            <person name="Nusbaum C."/>
            <person name="Birren B."/>
        </authorList>
    </citation>
    <scope>NUCLEOTIDE SEQUENCE [LARGE SCALE GENOMIC DNA]</scope>
    <source>
        <strain evidence="5 6">YIT 12061</strain>
    </source>
</reference>
<dbReference type="AlphaFoldDB" id="H1DGY6"/>
<comment type="caution">
    <text evidence="5">The sequence shown here is derived from an EMBL/GenBank/DDBJ whole genome shotgun (WGS) entry which is preliminary data.</text>
</comment>
<dbReference type="STRING" id="742817.HMPREF9449_01522"/>
<dbReference type="PRINTS" id="PR00038">
    <property type="entry name" value="HTHLUXR"/>
</dbReference>
<dbReference type="PATRIC" id="fig|742817.3.peg.1617"/>
<proteinExistence type="predicted"/>
<dbReference type="PANTHER" id="PTHR44688">
    <property type="entry name" value="DNA-BINDING TRANSCRIPTIONAL ACTIVATOR DEVR_DOSR"/>
    <property type="match status" value="1"/>
</dbReference>
<dbReference type="SMART" id="SM00421">
    <property type="entry name" value="HTH_LUXR"/>
    <property type="match status" value="1"/>
</dbReference>
<feature type="domain" description="HTH luxR-type" evidence="4">
    <location>
        <begin position="126"/>
        <end position="191"/>
    </location>
</feature>
<dbReference type="PROSITE" id="PS50043">
    <property type="entry name" value="HTH_LUXR_2"/>
    <property type="match status" value="1"/>
</dbReference>
<evidence type="ECO:0000256" key="1">
    <source>
        <dbReference type="ARBA" id="ARBA00023015"/>
    </source>
</evidence>
<dbReference type="InterPro" id="IPR036388">
    <property type="entry name" value="WH-like_DNA-bd_sf"/>
</dbReference>
<gene>
    <name evidence="5" type="ORF">HMPREF9449_01522</name>
</gene>
<name>H1DGY6_9BACT</name>